<gene>
    <name evidence="2" type="ORF">MVEN_02029000</name>
</gene>
<organism evidence="2 3">
    <name type="scientific">Mycena venus</name>
    <dbReference type="NCBI Taxonomy" id="2733690"/>
    <lineage>
        <taxon>Eukaryota</taxon>
        <taxon>Fungi</taxon>
        <taxon>Dikarya</taxon>
        <taxon>Basidiomycota</taxon>
        <taxon>Agaricomycotina</taxon>
        <taxon>Agaricomycetes</taxon>
        <taxon>Agaricomycetidae</taxon>
        <taxon>Agaricales</taxon>
        <taxon>Marasmiineae</taxon>
        <taxon>Mycenaceae</taxon>
        <taxon>Mycena</taxon>
    </lineage>
</organism>
<feature type="region of interest" description="Disordered" evidence="1">
    <location>
        <begin position="184"/>
        <end position="203"/>
    </location>
</feature>
<proteinExistence type="predicted"/>
<comment type="caution">
    <text evidence="2">The sequence shown here is derived from an EMBL/GenBank/DDBJ whole genome shotgun (WGS) entry which is preliminary data.</text>
</comment>
<feature type="region of interest" description="Disordered" evidence="1">
    <location>
        <begin position="218"/>
        <end position="241"/>
    </location>
</feature>
<accession>A0A8H7CHP2</accession>
<evidence type="ECO:0000313" key="2">
    <source>
        <dbReference type="EMBL" id="KAF7338049.1"/>
    </source>
</evidence>
<sequence length="353" mass="38718">MSLVSASTIPGYVLRYRSHAMDGVYSIVAGLVLRVVVDAATFHDVKLSGTLIGLWEGVVLLHYVNKAPASSDPYLAYGVRLFVDFLVTESIFKTVVVLLWTTMGMVLADVAPAVWVDMGLKRQWSRVRRDLYRWARMFSKRRTPTVRFVSTPTIASTARSIVSDVESSVDGESTVATTVYPASTTAPSTARDAPESPTILTIPVTPPVQQPVAMRRRSSVPGTFPGAELSETDTGTVAEEDESESEEVAAPIFSPQPSHITIARIIPLEPSEDSYTYTTSPRSSSPAYSLEYSDDPSASNPLDIPDLEEEVLVHSHRRGITPNNRETTPKQLVVVLPPYTLRLLARLGELAWR</sequence>
<keyword evidence="3" id="KW-1185">Reference proteome</keyword>
<evidence type="ECO:0000313" key="3">
    <source>
        <dbReference type="Proteomes" id="UP000620124"/>
    </source>
</evidence>
<reference evidence="2" key="1">
    <citation type="submission" date="2020-05" db="EMBL/GenBank/DDBJ databases">
        <title>Mycena genomes resolve the evolution of fungal bioluminescence.</title>
        <authorList>
            <person name="Tsai I.J."/>
        </authorList>
    </citation>
    <scope>NUCLEOTIDE SEQUENCE</scope>
    <source>
        <strain evidence="2">CCC161011</strain>
    </source>
</reference>
<dbReference type="OrthoDB" id="3231855at2759"/>
<name>A0A8H7CHP2_9AGAR</name>
<evidence type="ECO:0000256" key="1">
    <source>
        <dbReference type="SAM" id="MobiDB-lite"/>
    </source>
</evidence>
<protein>
    <submittedName>
        <fullName evidence="2">Uncharacterized protein</fullName>
    </submittedName>
</protein>
<dbReference type="AlphaFoldDB" id="A0A8H7CHP2"/>
<dbReference type="Proteomes" id="UP000620124">
    <property type="component" value="Unassembled WGS sequence"/>
</dbReference>
<feature type="compositionally biased region" description="Low complexity" evidence="1">
    <location>
        <begin position="274"/>
        <end position="289"/>
    </location>
</feature>
<feature type="region of interest" description="Disordered" evidence="1">
    <location>
        <begin position="272"/>
        <end position="300"/>
    </location>
</feature>
<dbReference type="EMBL" id="JACAZI010000021">
    <property type="protein sequence ID" value="KAF7338049.1"/>
    <property type="molecule type" value="Genomic_DNA"/>
</dbReference>